<proteinExistence type="predicted"/>
<reference evidence="1" key="2">
    <citation type="submission" date="2020-09" db="EMBL/GenBank/DDBJ databases">
        <authorList>
            <person name="Sun Q."/>
            <person name="Ohkuma M."/>
        </authorList>
    </citation>
    <scope>NUCLEOTIDE SEQUENCE</scope>
    <source>
        <strain evidence="1">JCM 17251</strain>
    </source>
</reference>
<evidence type="ECO:0008006" key="3">
    <source>
        <dbReference type="Google" id="ProtNLM"/>
    </source>
</evidence>
<comment type="caution">
    <text evidence="1">The sequence shown here is derived from an EMBL/GenBank/DDBJ whole genome shotgun (WGS) entry which is preliminary data.</text>
</comment>
<dbReference type="AlphaFoldDB" id="A0A917Y502"/>
<evidence type="ECO:0000313" key="1">
    <source>
        <dbReference type="EMBL" id="GGN65458.1"/>
    </source>
</evidence>
<evidence type="ECO:0000313" key="2">
    <source>
        <dbReference type="Proteomes" id="UP000624041"/>
    </source>
</evidence>
<accession>A0A917Y502</accession>
<dbReference type="Proteomes" id="UP000624041">
    <property type="component" value="Unassembled WGS sequence"/>
</dbReference>
<keyword evidence="2" id="KW-1185">Reference proteome</keyword>
<gene>
    <name evidence="1" type="ORF">GCM10007971_34330</name>
</gene>
<name>A0A917Y502_9BACI</name>
<organism evidence="1 2">
    <name type="scientific">Oceanobacillus indicireducens</name>
    <dbReference type="NCBI Taxonomy" id="1004261"/>
    <lineage>
        <taxon>Bacteria</taxon>
        <taxon>Bacillati</taxon>
        <taxon>Bacillota</taxon>
        <taxon>Bacilli</taxon>
        <taxon>Bacillales</taxon>
        <taxon>Bacillaceae</taxon>
        <taxon>Oceanobacillus</taxon>
    </lineage>
</organism>
<protein>
    <recommendedName>
        <fullName evidence="3">Flagellar protein</fullName>
    </recommendedName>
</protein>
<sequence>MREIVRNCRLCQESMDNSPFMLCQTCLKESEQVWNFIKKNPFVSIKDISVATEVSFEKVERMINFGKERQQRVVNRE</sequence>
<dbReference type="EMBL" id="BMOS01000037">
    <property type="protein sequence ID" value="GGN65458.1"/>
    <property type="molecule type" value="Genomic_DNA"/>
</dbReference>
<reference evidence="1" key="1">
    <citation type="journal article" date="2014" name="Int. J. Syst. Evol. Microbiol.">
        <title>Complete genome sequence of Corynebacterium casei LMG S-19264T (=DSM 44701T), isolated from a smear-ripened cheese.</title>
        <authorList>
            <consortium name="US DOE Joint Genome Institute (JGI-PGF)"/>
            <person name="Walter F."/>
            <person name="Albersmeier A."/>
            <person name="Kalinowski J."/>
            <person name="Ruckert C."/>
        </authorList>
    </citation>
    <scope>NUCLEOTIDE SEQUENCE</scope>
    <source>
        <strain evidence="1">JCM 17251</strain>
    </source>
</reference>